<comment type="caution">
    <text evidence="1">The sequence shown here is derived from an EMBL/GenBank/DDBJ whole genome shotgun (WGS) entry which is preliminary data.</text>
</comment>
<dbReference type="EMBL" id="WGGD01000005">
    <property type="protein sequence ID" value="MUN28653.1"/>
    <property type="molecule type" value="Genomic_DNA"/>
</dbReference>
<dbReference type="Proteomes" id="UP000470772">
    <property type="component" value="Unassembled WGS sequence"/>
</dbReference>
<evidence type="ECO:0000313" key="2">
    <source>
        <dbReference type="Proteomes" id="UP000470772"/>
    </source>
</evidence>
<evidence type="ECO:0008006" key="3">
    <source>
        <dbReference type="Google" id="ProtNLM"/>
    </source>
</evidence>
<dbReference type="OrthoDB" id="35660at2157"/>
<proteinExistence type="predicted"/>
<name>A0A6A9QS86_SULME</name>
<dbReference type="InterPro" id="IPR036866">
    <property type="entry name" value="RibonucZ/Hydroxyglut_hydro"/>
</dbReference>
<gene>
    <name evidence="1" type="ORF">GC250_04170</name>
</gene>
<organism evidence="1 2">
    <name type="scientific">Sulfuracidifex metallicus DSM 6482 = JCM 9184</name>
    <dbReference type="NCBI Taxonomy" id="523847"/>
    <lineage>
        <taxon>Archaea</taxon>
        <taxon>Thermoproteota</taxon>
        <taxon>Thermoprotei</taxon>
        <taxon>Sulfolobales</taxon>
        <taxon>Sulfolobaceae</taxon>
        <taxon>Sulfuracidifex</taxon>
    </lineage>
</organism>
<evidence type="ECO:0000313" key="1">
    <source>
        <dbReference type="EMBL" id="MUN28653.1"/>
    </source>
</evidence>
<keyword evidence="2" id="KW-1185">Reference proteome</keyword>
<dbReference type="AlphaFoldDB" id="A0A6A9QS86"/>
<accession>A0A6A9QS86</accession>
<dbReference type="RefSeq" id="WP_054838569.1">
    <property type="nucleotide sequence ID" value="NZ_BBBY01000012.1"/>
</dbReference>
<reference evidence="1 2" key="1">
    <citation type="submission" date="2019-10" db="EMBL/GenBank/DDBJ databases">
        <title>Sequencing and Assembly of Multiple Reported Metal-Biooxidizing Members of the Extremely Thermoacidophilic Archaeal Family Sulfolobaceae.</title>
        <authorList>
            <person name="Counts J.A."/>
            <person name="Kelly R.M."/>
        </authorList>
    </citation>
    <scope>NUCLEOTIDE SEQUENCE [LARGE SCALE GENOMIC DNA]</scope>
    <source>
        <strain evidence="1 2">DSM 6482</strain>
    </source>
</reference>
<protein>
    <recommendedName>
        <fullName evidence="3">MBL fold metallo-hydrolase</fullName>
    </recommendedName>
</protein>
<dbReference type="SUPFAM" id="SSF56281">
    <property type="entry name" value="Metallo-hydrolase/oxidoreductase"/>
    <property type="match status" value="1"/>
</dbReference>
<sequence length="175" mass="19928">MSLARITHDIFEINLRYIKDYNIYLVRVDDDNNFALINSGNGNGINYIISDIMEILKRKDKLKYIILTTNDERLVNGTVGLYNIFKSTYIVSHKLYSTKLRRGEGINGNFSPFPISLEIDEKCAELGRIKLRVVKSDKSFHMIVSMDKVLITGAIVNISPLKGYTVCSIEGCIRE</sequence>